<dbReference type="PANTHER" id="PTHR46954">
    <property type="entry name" value="C2H2-TYPE DOMAIN-CONTAINING PROTEIN"/>
    <property type="match status" value="1"/>
</dbReference>
<dbReference type="GO" id="GO:0008270">
    <property type="term" value="F:zinc ion binding"/>
    <property type="evidence" value="ECO:0007669"/>
    <property type="project" value="UniProtKB-KW"/>
</dbReference>
<keyword evidence="1" id="KW-0863">Zinc-finger</keyword>
<dbReference type="EMBL" id="KI278675">
    <property type="protein sequence ID" value="ESA19005.1"/>
    <property type="molecule type" value="Genomic_DNA"/>
</dbReference>
<dbReference type="PROSITE" id="PS50157">
    <property type="entry name" value="ZINC_FINGER_C2H2_2"/>
    <property type="match status" value="1"/>
</dbReference>
<dbReference type="eggNOG" id="ENOG502QWEQ">
    <property type="taxonomic scope" value="Eukaryota"/>
</dbReference>
<evidence type="ECO:0000256" key="1">
    <source>
        <dbReference type="PROSITE-ProRule" id="PRU00042"/>
    </source>
</evidence>
<keyword evidence="1" id="KW-0479">Metal-binding</keyword>
<keyword evidence="1" id="KW-0862">Zinc</keyword>
<gene>
    <name evidence="3" type="ORF">GLOINDRAFT_344316</name>
</gene>
<accession>U9UF65</accession>
<evidence type="ECO:0000313" key="3">
    <source>
        <dbReference type="EMBL" id="ESA19005.1"/>
    </source>
</evidence>
<feature type="domain" description="C2H2-type" evidence="2">
    <location>
        <begin position="409"/>
        <end position="437"/>
    </location>
</feature>
<name>U9UF65_RHIID</name>
<dbReference type="HOGENOM" id="CLU_029278_2_0_1"/>
<dbReference type="AlphaFoldDB" id="U9UF65"/>
<reference evidence="3" key="1">
    <citation type="submission" date="2013-07" db="EMBL/GenBank/DDBJ databases">
        <title>The genome of an arbuscular mycorrhizal fungus provides insights into the evolution of the oldest plant symbiosis.</title>
        <authorList>
            <consortium name="DOE Joint Genome Institute"/>
            <person name="Tisserant E."/>
            <person name="Malbreil M."/>
            <person name="Kuo A."/>
            <person name="Kohler A."/>
            <person name="Symeonidi A."/>
            <person name="Balestrini R."/>
            <person name="Charron P."/>
            <person name="Duensing N."/>
            <person name="Frei-dit-Frey N."/>
            <person name="Gianinazzi-Pearson V."/>
            <person name="Gilbert B."/>
            <person name="Handa Y."/>
            <person name="Hijri M."/>
            <person name="Kaul R."/>
            <person name="Kawaguchi M."/>
            <person name="Krajinski F."/>
            <person name="Lammers P."/>
            <person name="Lapierre D."/>
            <person name="Masclaux F.G."/>
            <person name="Murat C."/>
            <person name="Morin E."/>
            <person name="Ndikumana S."/>
            <person name="Pagni M."/>
            <person name="Petitpierre D."/>
            <person name="Requena N."/>
            <person name="Rosikiewicz P."/>
            <person name="Riley R."/>
            <person name="Saito K."/>
            <person name="San Clemente H."/>
            <person name="Shapiro H."/>
            <person name="van Tuinen D."/>
            <person name="Becard G."/>
            <person name="Bonfante P."/>
            <person name="Paszkowski U."/>
            <person name="Shachar-Hill Y."/>
            <person name="Young J.P."/>
            <person name="Sanders I.R."/>
            <person name="Henrissat B."/>
            <person name="Rensing S.A."/>
            <person name="Grigoriev I.V."/>
            <person name="Corradi N."/>
            <person name="Roux C."/>
            <person name="Martin F."/>
        </authorList>
    </citation>
    <scope>NUCLEOTIDE SEQUENCE</scope>
    <source>
        <strain evidence="3">DAOM 197198</strain>
    </source>
</reference>
<proteinExistence type="predicted"/>
<organism evidence="3">
    <name type="scientific">Rhizophagus irregularis (strain DAOM 181602 / DAOM 197198 / MUCL 43194)</name>
    <name type="common">Arbuscular mycorrhizal fungus</name>
    <name type="synonym">Glomus intraradices</name>
    <dbReference type="NCBI Taxonomy" id="747089"/>
    <lineage>
        <taxon>Eukaryota</taxon>
        <taxon>Fungi</taxon>
        <taxon>Fungi incertae sedis</taxon>
        <taxon>Mucoromycota</taxon>
        <taxon>Glomeromycotina</taxon>
        <taxon>Glomeromycetes</taxon>
        <taxon>Glomerales</taxon>
        <taxon>Glomeraceae</taxon>
        <taxon>Rhizophagus</taxon>
    </lineage>
</organism>
<dbReference type="InterPro" id="IPR013087">
    <property type="entry name" value="Znf_C2H2_type"/>
</dbReference>
<protein>
    <recommendedName>
        <fullName evidence="2">C2H2-type domain-containing protein</fullName>
    </recommendedName>
</protein>
<dbReference type="PROSITE" id="PS00028">
    <property type="entry name" value="ZINC_FINGER_C2H2_1"/>
    <property type="match status" value="1"/>
</dbReference>
<dbReference type="PANTHER" id="PTHR46954:SF1">
    <property type="entry name" value="C2H2-TYPE DOMAIN-CONTAINING PROTEIN"/>
    <property type="match status" value="1"/>
</dbReference>
<sequence length="491" mass="56833">MKDPELWDKIHDSVEFGAAHARRRKVVIKVRTIKHLRETLEEKYNTYLSHQCLSTYLQFHHQNTFAACHHHHPAKVGLASIARTDMKSHVDEYYCLASVKAVKIFAEVFADESIIISQDDKAKIGLGIPAVGRTFKTIQSVNEPVTVEDHDFPTGSKMKLIPSVYLVINPADSSNTLRTGQLSIFIRPEYFIGTSSATHIADLESIVKNENFSNTLKKEDKVRPIWVLLIDDYLTVRTHAPGQSAYNPVERSMISLSEKLAGITLPIEEFGPHLNSQGNVIDEELARRNFEYSGKKLCDIWKRDNIHEKPVTVEYVDQERNPFDEPEPSISWEWIEEHTQLCRYLLDIKKSPDAAILLDENNGFLPPTTKEKDGHFINPIHALQYHDKLKILKYDRCCLSIPHELHQRLCCDICSKYFLTLKFVKEHKRNIHSHYNKRRTQQKRNSKRTANEMEMECVVIPLNFNVAEDIIQRNPWQEIEQNVCEVQSDRE</sequence>
<evidence type="ECO:0000259" key="2">
    <source>
        <dbReference type="PROSITE" id="PS50157"/>
    </source>
</evidence>